<feature type="region of interest" description="Disordered" evidence="1">
    <location>
        <begin position="162"/>
        <end position="197"/>
    </location>
</feature>
<gene>
    <name evidence="2" type="ORF">DCAF_LOCUS2865</name>
</gene>
<keyword evidence="3" id="KW-1185">Reference proteome</keyword>
<feature type="compositionally biased region" description="Basic and acidic residues" evidence="1">
    <location>
        <begin position="162"/>
        <end position="192"/>
    </location>
</feature>
<name>A0AAV1QVS7_9ROSI</name>
<accession>A0AAV1QVS7</accession>
<dbReference type="Proteomes" id="UP001314170">
    <property type="component" value="Unassembled WGS sequence"/>
</dbReference>
<evidence type="ECO:0000313" key="3">
    <source>
        <dbReference type="Proteomes" id="UP001314170"/>
    </source>
</evidence>
<comment type="caution">
    <text evidence="2">The sequence shown here is derived from an EMBL/GenBank/DDBJ whole genome shotgun (WGS) entry which is preliminary data.</text>
</comment>
<organism evidence="2 3">
    <name type="scientific">Dovyalis caffra</name>
    <dbReference type="NCBI Taxonomy" id="77055"/>
    <lineage>
        <taxon>Eukaryota</taxon>
        <taxon>Viridiplantae</taxon>
        <taxon>Streptophyta</taxon>
        <taxon>Embryophyta</taxon>
        <taxon>Tracheophyta</taxon>
        <taxon>Spermatophyta</taxon>
        <taxon>Magnoliopsida</taxon>
        <taxon>eudicotyledons</taxon>
        <taxon>Gunneridae</taxon>
        <taxon>Pentapetalae</taxon>
        <taxon>rosids</taxon>
        <taxon>fabids</taxon>
        <taxon>Malpighiales</taxon>
        <taxon>Salicaceae</taxon>
        <taxon>Flacourtieae</taxon>
        <taxon>Dovyalis</taxon>
    </lineage>
</organism>
<reference evidence="2 3" key="1">
    <citation type="submission" date="2024-01" db="EMBL/GenBank/DDBJ databases">
        <authorList>
            <person name="Waweru B."/>
        </authorList>
    </citation>
    <scope>NUCLEOTIDE SEQUENCE [LARGE SCALE GENOMIC DNA]</scope>
</reference>
<sequence length="212" mass="23670">MADFPPNPEDGELWLPSDVFLEIVSTTTVQNKNKNLVHGPPTTLKSSAYVAPKNQKCDAFCGVKPNGKNPIGKRDPSVNHGSHPWWSHGFQVVSGPFNVYHSKITIPTHQAQGFKNGQAMFVHGKSEGTGVFLPRFKKSPSKEIGVLPRGTGVFLNHQVMDKNKNGGEKNDQEFKKKKQFGKDESEENKRFESQLTHDNQISLPKEWTYSAL</sequence>
<dbReference type="AlphaFoldDB" id="A0AAV1QVS7"/>
<evidence type="ECO:0000313" key="2">
    <source>
        <dbReference type="EMBL" id="CAK7325193.1"/>
    </source>
</evidence>
<proteinExistence type="predicted"/>
<protein>
    <submittedName>
        <fullName evidence="2">Uncharacterized protein</fullName>
    </submittedName>
</protein>
<evidence type="ECO:0000256" key="1">
    <source>
        <dbReference type="SAM" id="MobiDB-lite"/>
    </source>
</evidence>
<dbReference type="EMBL" id="CAWUPB010000850">
    <property type="protein sequence ID" value="CAK7325193.1"/>
    <property type="molecule type" value="Genomic_DNA"/>
</dbReference>